<name>A0ABC8LP62_ERUVS</name>
<sequence>MKCLYSALSSLPRFLPSLVSISSSLPRHANPNRSNGLRADRPQISCAIHLAPNATIAAVASRSLEKAKSLVSLKPVSIGLDFILVASVCSNNTHQTSL</sequence>
<organism evidence="1 2">
    <name type="scientific">Eruca vesicaria subsp. sativa</name>
    <name type="common">Garden rocket</name>
    <name type="synonym">Eruca sativa</name>
    <dbReference type="NCBI Taxonomy" id="29727"/>
    <lineage>
        <taxon>Eukaryota</taxon>
        <taxon>Viridiplantae</taxon>
        <taxon>Streptophyta</taxon>
        <taxon>Embryophyta</taxon>
        <taxon>Tracheophyta</taxon>
        <taxon>Spermatophyta</taxon>
        <taxon>Magnoliopsida</taxon>
        <taxon>eudicotyledons</taxon>
        <taxon>Gunneridae</taxon>
        <taxon>Pentapetalae</taxon>
        <taxon>rosids</taxon>
        <taxon>malvids</taxon>
        <taxon>Brassicales</taxon>
        <taxon>Brassicaceae</taxon>
        <taxon>Brassiceae</taxon>
        <taxon>Eruca</taxon>
    </lineage>
</organism>
<evidence type="ECO:0000313" key="1">
    <source>
        <dbReference type="EMBL" id="CAH8385305.1"/>
    </source>
</evidence>
<gene>
    <name evidence="1" type="ORF">ERUC_LOCUS37788</name>
</gene>
<keyword evidence="2" id="KW-1185">Reference proteome</keyword>
<dbReference type="Proteomes" id="UP001642260">
    <property type="component" value="Unassembled WGS sequence"/>
</dbReference>
<protein>
    <submittedName>
        <fullName evidence="1">Uncharacterized protein</fullName>
    </submittedName>
</protein>
<dbReference type="AlphaFoldDB" id="A0ABC8LP62"/>
<evidence type="ECO:0000313" key="2">
    <source>
        <dbReference type="Proteomes" id="UP001642260"/>
    </source>
</evidence>
<comment type="caution">
    <text evidence="1">The sequence shown here is derived from an EMBL/GenBank/DDBJ whole genome shotgun (WGS) entry which is preliminary data.</text>
</comment>
<accession>A0ABC8LP62</accession>
<reference evidence="1 2" key="1">
    <citation type="submission" date="2022-03" db="EMBL/GenBank/DDBJ databases">
        <authorList>
            <person name="Macdonald S."/>
            <person name="Ahmed S."/>
            <person name="Newling K."/>
        </authorList>
    </citation>
    <scope>NUCLEOTIDE SEQUENCE [LARGE SCALE GENOMIC DNA]</scope>
</reference>
<proteinExistence type="predicted"/>
<dbReference type="EMBL" id="CAKOAT010662931">
    <property type="protein sequence ID" value="CAH8385305.1"/>
    <property type="molecule type" value="Genomic_DNA"/>
</dbReference>